<dbReference type="InterPro" id="IPR056173">
    <property type="entry name" value="Sec20_C"/>
</dbReference>
<organism evidence="13 14">
    <name type="scientific">Paralvinella palmiformis</name>
    <dbReference type="NCBI Taxonomy" id="53620"/>
    <lineage>
        <taxon>Eukaryota</taxon>
        <taxon>Metazoa</taxon>
        <taxon>Spiralia</taxon>
        <taxon>Lophotrochozoa</taxon>
        <taxon>Annelida</taxon>
        <taxon>Polychaeta</taxon>
        <taxon>Sedentaria</taxon>
        <taxon>Canalipalpata</taxon>
        <taxon>Terebellida</taxon>
        <taxon>Terebelliformia</taxon>
        <taxon>Alvinellidae</taxon>
        <taxon>Paralvinella</taxon>
    </lineage>
</organism>
<dbReference type="GO" id="GO:0031201">
    <property type="term" value="C:SNARE complex"/>
    <property type="evidence" value="ECO:0007669"/>
    <property type="project" value="TreeGrafter"/>
</dbReference>
<keyword evidence="14" id="KW-1185">Reference proteome</keyword>
<dbReference type="PANTHER" id="PTHR12825:SF0">
    <property type="entry name" value="VESICLE TRANSPORT PROTEIN SEC20"/>
    <property type="match status" value="1"/>
</dbReference>
<feature type="domain" description="Sec20 C-terminal" evidence="12">
    <location>
        <begin position="133"/>
        <end position="222"/>
    </location>
</feature>
<evidence type="ECO:0000256" key="6">
    <source>
        <dbReference type="ARBA" id="ARBA00022989"/>
    </source>
</evidence>
<dbReference type="GO" id="GO:0005789">
    <property type="term" value="C:endoplasmic reticulum membrane"/>
    <property type="evidence" value="ECO:0007669"/>
    <property type="project" value="UniProtKB-SubCell"/>
</dbReference>
<dbReference type="Proteomes" id="UP001208570">
    <property type="component" value="Unassembled WGS sequence"/>
</dbReference>
<dbReference type="GO" id="GO:0005484">
    <property type="term" value="F:SNAP receptor activity"/>
    <property type="evidence" value="ECO:0007669"/>
    <property type="project" value="InterPro"/>
</dbReference>
<dbReference type="EMBL" id="JAODUP010000447">
    <property type="protein sequence ID" value="KAK2149544.1"/>
    <property type="molecule type" value="Genomic_DNA"/>
</dbReference>
<keyword evidence="4" id="KW-0256">Endoplasmic reticulum</keyword>
<evidence type="ECO:0000256" key="10">
    <source>
        <dbReference type="SAM" id="Coils"/>
    </source>
</evidence>
<evidence type="ECO:0000256" key="5">
    <source>
        <dbReference type="ARBA" id="ARBA00022892"/>
    </source>
</evidence>
<sequence length="226" mass="26009">MASDVQVKICQQDIIRLDLEIKALIQDTRKCTQSTELLQDLNQSIQKKLLDLKKCIKDLERLAREQERETDTIGILREVENHKKQLSSVQVELRRAYVASQLAIEKYNREQLYAGTSTFKKSISSKEQAAQAATNVTEQLMTISRRMAAQVKQGQDTVSTLATSSRQINQTQDEFKNMASHIQNSQRLLTRYGRRECTDKILIVFAIMFFFAAVLYIIKKRLFSVS</sequence>
<accession>A0AAD9N0A2</accession>
<keyword evidence="8 11" id="KW-0472">Membrane</keyword>
<evidence type="ECO:0000256" key="2">
    <source>
        <dbReference type="ARBA" id="ARBA00022448"/>
    </source>
</evidence>
<keyword evidence="7 10" id="KW-0175">Coiled coil</keyword>
<evidence type="ECO:0000256" key="9">
    <source>
        <dbReference type="ARBA" id="ARBA00037934"/>
    </source>
</evidence>
<dbReference type="PANTHER" id="PTHR12825">
    <property type="entry name" value="BNIP1-RELATED"/>
    <property type="match status" value="1"/>
</dbReference>
<dbReference type="InterPro" id="IPR005606">
    <property type="entry name" value="Sec20"/>
</dbReference>
<keyword evidence="5" id="KW-0931">ER-Golgi transport</keyword>
<evidence type="ECO:0000256" key="11">
    <source>
        <dbReference type="SAM" id="Phobius"/>
    </source>
</evidence>
<feature type="transmembrane region" description="Helical" evidence="11">
    <location>
        <begin position="201"/>
        <end position="218"/>
    </location>
</feature>
<name>A0AAD9N0A2_9ANNE</name>
<comment type="similarity">
    <text evidence="9">Belongs to the SEC20 family.</text>
</comment>
<evidence type="ECO:0000259" key="12">
    <source>
        <dbReference type="Pfam" id="PF03908"/>
    </source>
</evidence>
<keyword evidence="2" id="KW-0813">Transport</keyword>
<dbReference type="CDD" id="cd15865">
    <property type="entry name" value="SNARE_SEC20"/>
    <property type="match status" value="1"/>
</dbReference>
<feature type="coiled-coil region" evidence="10">
    <location>
        <begin position="42"/>
        <end position="69"/>
    </location>
</feature>
<reference evidence="13" key="1">
    <citation type="journal article" date="2023" name="Mol. Biol. Evol.">
        <title>Third-Generation Sequencing Reveals the Adaptive Role of the Epigenome in Three Deep-Sea Polychaetes.</title>
        <authorList>
            <person name="Perez M."/>
            <person name="Aroh O."/>
            <person name="Sun Y."/>
            <person name="Lan Y."/>
            <person name="Juniper S.K."/>
            <person name="Young C.R."/>
            <person name="Angers B."/>
            <person name="Qian P.Y."/>
        </authorList>
    </citation>
    <scope>NUCLEOTIDE SEQUENCE</scope>
    <source>
        <strain evidence="13">P08H-3</strain>
    </source>
</reference>
<evidence type="ECO:0000256" key="1">
    <source>
        <dbReference type="ARBA" id="ARBA00004163"/>
    </source>
</evidence>
<keyword evidence="3 11" id="KW-0812">Transmembrane</keyword>
<evidence type="ECO:0000313" key="14">
    <source>
        <dbReference type="Proteomes" id="UP001208570"/>
    </source>
</evidence>
<evidence type="ECO:0000256" key="4">
    <source>
        <dbReference type="ARBA" id="ARBA00022824"/>
    </source>
</evidence>
<gene>
    <name evidence="13" type="ORF">LSH36_447g02029</name>
</gene>
<evidence type="ECO:0000256" key="8">
    <source>
        <dbReference type="ARBA" id="ARBA00023136"/>
    </source>
</evidence>
<evidence type="ECO:0000256" key="3">
    <source>
        <dbReference type="ARBA" id="ARBA00022692"/>
    </source>
</evidence>
<protein>
    <recommendedName>
        <fullName evidence="12">Sec20 C-terminal domain-containing protein</fullName>
    </recommendedName>
</protein>
<comment type="caution">
    <text evidence="13">The sequence shown here is derived from an EMBL/GenBank/DDBJ whole genome shotgun (WGS) entry which is preliminary data.</text>
</comment>
<keyword evidence="6 11" id="KW-1133">Transmembrane helix</keyword>
<proteinExistence type="inferred from homology"/>
<evidence type="ECO:0000313" key="13">
    <source>
        <dbReference type="EMBL" id="KAK2149544.1"/>
    </source>
</evidence>
<evidence type="ECO:0000256" key="7">
    <source>
        <dbReference type="ARBA" id="ARBA00023054"/>
    </source>
</evidence>
<dbReference type="GO" id="GO:0006890">
    <property type="term" value="P:retrograde vesicle-mediated transport, Golgi to endoplasmic reticulum"/>
    <property type="evidence" value="ECO:0007669"/>
    <property type="project" value="InterPro"/>
</dbReference>
<dbReference type="AlphaFoldDB" id="A0AAD9N0A2"/>
<dbReference type="Pfam" id="PF03908">
    <property type="entry name" value="Sec20"/>
    <property type="match status" value="1"/>
</dbReference>
<comment type="subcellular location">
    <subcellularLocation>
        <location evidence="1">Endoplasmic reticulum membrane</location>
        <topology evidence="1">Single-pass type IV membrane protein</topology>
    </subcellularLocation>
</comment>